<keyword evidence="1" id="KW-0175">Coiled coil</keyword>
<proteinExistence type="predicted"/>
<dbReference type="AlphaFoldDB" id="A0A9N9AUB4"/>
<sequence length="85" mass="9996">MPILKYSLISYEYEKTYESRIKKLEVKNAKLGLRNQELMAKNAELVARIKELKASNNGRNDHKKFDTQMKKLKATINGVRYEYAK</sequence>
<evidence type="ECO:0000256" key="1">
    <source>
        <dbReference type="SAM" id="Coils"/>
    </source>
</evidence>
<dbReference type="EMBL" id="CAJVPK010000716">
    <property type="protein sequence ID" value="CAG8542568.1"/>
    <property type="molecule type" value="Genomic_DNA"/>
</dbReference>
<evidence type="ECO:0000313" key="2">
    <source>
        <dbReference type="EMBL" id="CAG8542568.1"/>
    </source>
</evidence>
<evidence type="ECO:0000313" key="3">
    <source>
        <dbReference type="Proteomes" id="UP000789706"/>
    </source>
</evidence>
<reference evidence="2" key="1">
    <citation type="submission" date="2021-06" db="EMBL/GenBank/DDBJ databases">
        <authorList>
            <person name="Kallberg Y."/>
            <person name="Tangrot J."/>
            <person name="Rosling A."/>
        </authorList>
    </citation>
    <scope>NUCLEOTIDE SEQUENCE</scope>
    <source>
        <strain evidence="2">AZ414A</strain>
    </source>
</reference>
<comment type="caution">
    <text evidence="2">The sequence shown here is derived from an EMBL/GenBank/DDBJ whole genome shotgun (WGS) entry which is preliminary data.</text>
</comment>
<organism evidence="2 3">
    <name type="scientific">Diversispora eburnea</name>
    <dbReference type="NCBI Taxonomy" id="1213867"/>
    <lineage>
        <taxon>Eukaryota</taxon>
        <taxon>Fungi</taxon>
        <taxon>Fungi incertae sedis</taxon>
        <taxon>Mucoromycota</taxon>
        <taxon>Glomeromycotina</taxon>
        <taxon>Glomeromycetes</taxon>
        <taxon>Diversisporales</taxon>
        <taxon>Diversisporaceae</taxon>
        <taxon>Diversispora</taxon>
    </lineage>
</organism>
<feature type="coiled-coil region" evidence="1">
    <location>
        <begin position="21"/>
        <end position="55"/>
    </location>
</feature>
<keyword evidence="3" id="KW-1185">Reference proteome</keyword>
<gene>
    <name evidence="2" type="ORF">DEBURN_LOCUS6686</name>
</gene>
<dbReference type="Proteomes" id="UP000789706">
    <property type="component" value="Unassembled WGS sequence"/>
</dbReference>
<name>A0A9N9AUB4_9GLOM</name>
<accession>A0A9N9AUB4</accession>
<protein>
    <submittedName>
        <fullName evidence="2">3674_t:CDS:1</fullName>
    </submittedName>
</protein>